<dbReference type="Proteomes" id="UP000267535">
    <property type="component" value="Unassembled WGS sequence"/>
</dbReference>
<dbReference type="RefSeq" id="WP_124926898.1">
    <property type="nucleotide sequence ID" value="NZ_BMOH01000007.1"/>
</dbReference>
<keyword evidence="2" id="KW-1185">Reference proteome</keyword>
<protein>
    <recommendedName>
        <fullName evidence="3">Glycosyltransferase family 2 protein</fullName>
    </recommendedName>
</protein>
<accession>A0A3P1SMH0</accession>
<evidence type="ECO:0000313" key="1">
    <source>
        <dbReference type="EMBL" id="RRC98317.1"/>
    </source>
</evidence>
<reference evidence="1 2" key="1">
    <citation type="submission" date="2018-11" db="EMBL/GenBank/DDBJ databases">
        <title>The draft genome sequence of Amphritea balenae JAMM 1525T.</title>
        <authorList>
            <person name="Fang Z."/>
            <person name="Zhang Y."/>
            <person name="Han X."/>
        </authorList>
    </citation>
    <scope>NUCLEOTIDE SEQUENCE [LARGE SCALE GENOMIC DNA]</scope>
    <source>
        <strain evidence="1 2">JAMM 1525</strain>
    </source>
</reference>
<dbReference type="AlphaFoldDB" id="A0A3P1SMH0"/>
<comment type="caution">
    <text evidence="1">The sequence shown here is derived from an EMBL/GenBank/DDBJ whole genome shotgun (WGS) entry which is preliminary data.</text>
</comment>
<proteinExistence type="predicted"/>
<sequence length="302" mass="35608">MDKIGIISTVRAPLSQLKMFVNYHLNLGIDKIILFFDDPKDEGIDFYSDNKKIITIPCSDLYWSKISSTKTKPETVVQRQIANLNHIGLQILKGENCKWVIHIDCDELLRPLDNIKTILKRSKEDVLVFDLLEAYPTKENYSNIFSPTIFKRLSSNKKINIAKLLLCSNAIYNDEYFRGHTRSKTAVRISPKVKRYKIHRHKGHERLIVRHTKDIQLLHYDCVGINDWKVKWDRRIDGTGKSTTIRKNRKQQLNEYINAKEKNTLSSLYKRMHRLRKSEYLQLFSLRMITQVKLNKELFKNT</sequence>
<evidence type="ECO:0008006" key="3">
    <source>
        <dbReference type="Google" id="ProtNLM"/>
    </source>
</evidence>
<dbReference type="OrthoDB" id="9805159at2"/>
<dbReference type="EMBL" id="RQXV01000008">
    <property type="protein sequence ID" value="RRC98317.1"/>
    <property type="molecule type" value="Genomic_DNA"/>
</dbReference>
<name>A0A3P1SMH0_9GAMM</name>
<dbReference type="Pfam" id="PF13704">
    <property type="entry name" value="Glyco_tranf_2_4"/>
    <property type="match status" value="1"/>
</dbReference>
<gene>
    <name evidence="1" type="ORF">EHS89_14600</name>
</gene>
<organism evidence="1 2">
    <name type="scientific">Amphritea balenae</name>
    <dbReference type="NCBI Taxonomy" id="452629"/>
    <lineage>
        <taxon>Bacteria</taxon>
        <taxon>Pseudomonadati</taxon>
        <taxon>Pseudomonadota</taxon>
        <taxon>Gammaproteobacteria</taxon>
        <taxon>Oceanospirillales</taxon>
        <taxon>Oceanospirillaceae</taxon>
        <taxon>Amphritea</taxon>
    </lineage>
</organism>
<evidence type="ECO:0000313" key="2">
    <source>
        <dbReference type="Proteomes" id="UP000267535"/>
    </source>
</evidence>